<keyword evidence="5" id="KW-0378">Hydrolase</keyword>
<dbReference type="PANTHER" id="PTHR37311:SF1">
    <property type="entry name" value="2-PHOSPHOSULFOLACTATE PHOSPHATASE-RELATED"/>
    <property type="match status" value="1"/>
</dbReference>
<accession>A0ABU4ASR9</accession>
<comment type="cofactor">
    <cofactor evidence="1">
        <name>Mg(2+)</name>
        <dbReference type="ChEBI" id="CHEBI:18420"/>
    </cofactor>
</comment>
<evidence type="ECO:0000256" key="4">
    <source>
        <dbReference type="ARBA" id="ARBA00021948"/>
    </source>
</evidence>
<name>A0ABU4ASR9_9NOCA</name>
<dbReference type="RefSeq" id="WP_317547204.1">
    <property type="nucleotide sequence ID" value="NZ_JAWLKE010000001.1"/>
</dbReference>
<dbReference type="EMBL" id="JAWLKE010000001">
    <property type="protein sequence ID" value="MDV6229291.1"/>
    <property type="molecule type" value="Genomic_DNA"/>
</dbReference>
<reference evidence="8 9" key="1">
    <citation type="submission" date="2023-10" db="EMBL/GenBank/DDBJ databases">
        <title>Development of a sustainable strategy for remediation of hydrocarbon-contaminated territories based on the waste exchange concept.</title>
        <authorList>
            <person name="Krivoruchko A."/>
        </authorList>
    </citation>
    <scope>NUCLEOTIDE SEQUENCE [LARGE SCALE GENOMIC DNA]</scope>
    <source>
        <strain evidence="8 9">IEGM 1322</strain>
    </source>
</reference>
<evidence type="ECO:0000313" key="8">
    <source>
        <dbReference type="EMBL" id="MDV6229291.1"/>
    </source>
</evidence>
<evidence type="ECO:0000313" key="9">
    <source>
        <dbReference type="Proteomes" id="UP001185899"/>
    </source>
</evidence>
<dbReference type="Pfam" id="PF04029">
    <property type="entry name" value="2-ph_phosp"/>
    <property type="match status" value="1"/>
</dbReference>
<gene>
    <name evidence="8" type="ORF">R3P95_01930</name>
</gene>
<evidence type="ECO:0000256" key="6">
    <source>
        <dbReference type="ARBA" id="ARBA00022842"/>
    </source>
</evidence>
<dbReference type="InterPro" id="IPR036702">
    <property type="entry name" value="ComB-like_sf"/>
</dbReference>
<evidence type="ECO:0000256" key="2">
    <source>
        <dbReference type="ARBA" id="ARBA00009997"/>
    </source>
</evidence>
<dbReference type="EC" id="3.1.3.71" evidence="3"/>
<dbReference type="Gene3D" id="3.90.1560.10">
    <property type="entry name" value="ComB-like"/>
    <property type="match status" value="1"/>
</dbReference>
<evidence type="ECO:0000256" key="5">
    <source>
        <dbReference type="ARBA" id="ARBA00022801"/>
    </source>
</evidence>
<protein>
    <recommendedName>
        <fullName evidence="4">Probable 2-phosphosulfolactate phosphatase</fullName>
        <ecNumber evidence="3">3.1.3.71</ecNumber>
    </recommendedName>
</protein>
<comment type="catalytic activity">
    <reaction evidence="7">
        <text>(2R)-O-phospho-3-sulfolactate + H2O = (2R)-3-sulfolactate + phosphate</text>
        <dbReference type="Rhea" id="RHEA:23416"/>
        <dbReference type="ChEBI" id="CHEBI:15377"/>
        <dbReference type="ChEBI" id="CHEBI:15597"/>
        <dbReference type="ChEBI" id="CHEBI:43474"/>
        <dbReference type="ChEBI" id="CHEBI:58738"/>
        <dbReference type="EC" id="3.1.3.71"/>
    </reaction>
</comment>
<dbReference type="Proteomes" id="UP001185899">
    <property type="component" value="Unassembled WGS sequence"/>
</dbReference>
<dbReference type="SUPFAM" id="SSF142823">
    <property type="entry name" value="ComB-like"/>
    <property type="match status" value="1"/>
</dbReference>
<dbReference type="PANTHER" id="PTHR37311">
    <property type="entry name" value="2-PHOSPHOSULFOLACTATE PHOSPHATASE-RELATED"/>
    <property type="match status" value="1"/>
</dbReference>
<evidence type="ECO:0000256" key="7">
    <source>
        <dbReference type="ARBA" id="ARBA00033711"/>
    </source>
</evidence>
<keyword evidence="9" id="KW-1185">Reference proteome</keyword>
<dbReference type="InterPro" id="IPR005238">
    <property type="entry name" value="ComB-like"/>
</dbReference>
<sequence length="254" mass="26052">MPADPVLSQNTFGLRFDWGLCGADAIVDGADVAVVVDVLSFTTTLTVAVDAAIDVIPSRWRDDRATQLAEQFDAVLAVGRSAASPGLISLCPATVRAVPAPARLVLPSPNGSTIAHELASTAPLCVGASLRNASAVAQWIRARNRDAVTAVIAGGEKWPDGSLRPAVEDLWGAGAVIAALVDAGAADVSPEARAAAAAWRAVERDVGSELRQCGSGRELAGMGHPEDVDIAAEVDSSSSVPILRDGVFVDATRA</sequence>
<comment type="similarity">
    <text evidence="2">Belongs to the ComB family.</text>
</comment>
<evidence type="ECO:0000256" key="1">
    <source>
        <dbReference type="ARBA" id="ARBA00001946"/>
    </source>
</evidence>
<evidence type="ECO:0000256" key="3">
    <source>
        <dbReference type="ARBA" id="ARBA00012953"/>
    </source>
</evidence>
<keyword evidence="6" id="KW-0460">Magnesium</keyword>
<proteinExistence type="inferred from homology"/>
<comment type="caution">
    <text evidence="8">The sequence shown here is derived from an EMBL/GenBank/DDBJ whole genome shotgun (WGS) entry which is preliminary data.</text>
</comment>
<organism evidence="8 9">
    <name type="scientific">Rhodococcus cercidiphylli</name>
    <dbReference type="NCBI Taxonomy" id="489916"/>
    <lineage>
        <taxon>Bacteria</taxon>
        <taxon>Bacillati</taxon>
        <taxon>Actinomycetota</taxon>
        <taxon>Actinomycetes</taxon>
        <taxon>Mycobacteriales</taxon>
        <taxon>Nocardiaceae</taxon>
        <taxon>Rhodococcus</taxon>
    </lineage>
</organism>